<dbReference type="EMBL" id="CADCSZ010000129">
    <property type="protein sequence ID" value="CAA9246922.1"/>
    <property type="molecule type" value="Genomic_DNA"/>
</dbReference>
<dbReference type="InterPro" id="IPR027417">
    <property type="entry name" value="P-loop_NTPase"/>
</dbReference>
<protein>
    <recommendedName>
        <fullName evidence="3">Sulfotransferase domain-containing protein</fullName>
    </recommendedName>
</protein>
<dbReference type="AlphaFoldDB" id="A0A6J4IC67"/>
<evidence type="ECO:0000313" key="2">
    <source>
        <dbReference type="EMBL" id="CAA9246922.1"/>
    </source>
</evidence>
<keyword evidence="1" id="KW-0732">Signal</keyword>
<accession>A0A6J4IC67</accession>
<gene>
    <name evidence="2" type="ORF">AVDCRST_MAG76-2067</name>
</gene>
<sequence>MSFGWNRPMRLRSSKMSVALALSAAAPTSASESVVDTGLAAGRKLASASAKRLERHLDRRRLGAPPARIGDALRDAHTTGWKQVDCAFAFSTGRAGSKTLAALWALAPGVMAMHEPLPRQIQVSSSAWLDPTAPGLQTTVYAARDDLIADAWRRGLLWAETNNRLTSLGPALAAAFPAARFVHLWRNPEPFIRSGLGRDWYSGHNWDFARWEPRPDDPVAEIWPMLPSLDRIAWLWAATNEFITDFAVENPQRVMTLGADAMLAGETDAITGIYGVVGAEPPPRDMVLRVLGKKINAGRGTAEALEPWFDGLAPPVRDLVGAVAHDLGAPVR</sequence>
<proteinExistence type="predicted"/>
<evidence type="ECO:0008006" key="3">
    <source>
        <dbReference type="Google" id="ProtNLM"/>
    </source>
</evidence>
<name>A0A6J4IC67_9ACTN</name>
<organism evidence="2">
    <name type="scientific">uncultured Acidimicrobiales bacterium</name>
    <dbReference type="NCBI Taxonomy" id="310071"/>
    <lineage>
        <taxon>Bacteria</taxon>
        <taxon>Bacillati</taxon>
        <taxon>Actinomycetota</taxon>
        <taxon>Acidimicrobiia</taxon>
        <taxon>Acidimicrobiales</taxon>
        <taxon>environmental samples</taxon>
    </lineage>
</organism>
<dbReference type="SUPFAM" id="SSF52540">
    <property type="entry name" value="P-loop containing nucleoside triphosphate hydrolases"/>
    <property type="match status" value="1"/>
</dbReference>
<evidence type="ECO:0000256" key="1">
    <source>
        <dbReference type="SAM" id="SignalP"/>
    </source>
</evidence>
<dbReference type="Gene3D" id="3.40.50.300">
    <property type="entry name" value="P-loop containing nucleotide triphosphate hydrolases"/>
    <property type="match status" value="1"/>
</dbReference>
<reference evidence="2" key="1">
    <citation type="submission" date="2020-02" db="EMBL/GenBank/DDBJ databases">
        <authorList>
            <person name="Meier V. D."/>
        </authorList>
    </citation>
    <scope>NUCLEOTIDE SEQUENCE</scope>
    <source>
        <strain evidence="2">AVDCRST_MAG76</strain>
    </source>
</reference>
<feature type="chain" id="PRO_5026714645" description="Sulfotransferase domain-containing protein" evidence="1">
    <location>
        <begin position="31"/>
        <end position="332"/>
    </location>
</feature>
<feature type="signal peptide" evidence="1">
    <location>
        <begin position="1"/>
        <end position="30"/>
    </location>
</feature>